<evidence type="ECO:0000256" key="3">
    <source>
        <dbReference type="ARBA" id="ARBA00016310"/>
    </source>
</evidence>
<evidence type="ECO:0000256" key="1">
    <source>
        <dbReference type="ARBA" id="ARBA00001070"/>
    </source>
</evidence>
<dbReference type="GO" id="GO:0006508">
    <property type="term" value="P:proteolysis"/>
    <property type="evidence" value="ECO:0007669"/>
    <property type="project" value="UniProtKB-KW"/>
</dbReference>
<organism evidence="10 11">
    <name type="scientific">Drosophila willistoni</name>
    <name type="common">Fruit fly</name>
    <dbReference type="NCBI Taxonomy" id="7260"/>
    <lineage>
        <taxon>Eukaryota</taxon>
        <taxon>Metazoa</taxon>
        <taxon>Ecdysozoa</taxon>
        <taxon>Arthropoda</taxon>
        <taxon>Hexapoda</taxon>
        <taxon>Insecta</taxon>
        <taxon>Pterygota</taxon>
        <taxon>Neoptera</taxon>
        <taxon>Endopterygota</taxon>
        <taxon>Diptera</taxon>
        <taxon>Brachycera</taxon>
        <taxon>Muscomorpha</taxon>
        <taxon>Ephydroidea</taxon>
        <taxon>Drosophilidae</taxon>
        <taxon>Drosophila</taxon>
        <taxon>Sophophora</taxon>
    </lineage>
</organism>
<dbReference type="FunFam" id="2.130.10.120:FF:000001">
    <property type="entry name" value="Prolyl endopeptidase"/>
    <property type="match status" value="1"/>
</dbReference>
<dbReference type="GO" id="GO:0005829">
    <property type="term" value="C:cytosol"/>
    <property type="evidence" value="ECO:0007669"/>
    <property type="project" value="TreeGrafter"/>
</dbReference>
<dbReference type="PANTHER" id="PTHR42881">
    <property type="entry name" value="PROLYL ENDOPEPTIDASE"/>
    <property type="match status" value="1"/>
</dbReference>
<dbReference type="HOGENOM" id="CLU_011290_1_1_1"/>
<dbReference type="PhylomeDB" id="B4N7L3"/>
<dbReference type="PRINTS" id="PR00862">
    <property type="entry name" value="PROLIGOPTASE"/>
</dbReference>
<dbReference type="Pfam" id="PF02897">
    <property type="entry name" value="Peptidase_S9_N"/>
    <property type="match status" value="1"/>
</dbReference>
<keyword evidence="11" id="KW-1185">Reference proteome</keyword>
<name>B4N7L3_DROWI</name>
<dbReference type="OMA" id="DGCKNAN"/>
<comment type="similarity">
    <text evidence="2 7">Belongs to the peptidase S9A family.</text>
</comment>
<dbReference type="KEGG" id="dwi:6646766"/>
<evidence type="ECO:0000256" key="5">
    <source>
        <dbReference type="ARBA" id="ARBA00022801"/>
    </source>
</evidence>
<accession>B4N7L3</accession>
<dbReference type="EC" id="3.4.21.-" evidence="7"/>
<protein>
    <recommendedName>
        <fullName evidence="3 7">Prolyl endopeptidase</fullName>
        <ecNumber evidence="7">3.4.21.-</ecNumber>
    </recommendedName>
</protein>
<dbReference type="PANTHER" id="PTHR42881:SF2">
    <property type="entry name" value="PROLYL ENDOPEPTIDASE"/>
    <property type="match status" value="1"/>
</dbReference>
<proteinExistence type="inferred from homology"/>
<dbReference type="GO" id="GO:0070012">
    <property type="term" value="F:oligopeptidase activity"/>
    <property type="evidence" value="ECO:0007669"/>
    <property type="project" value="TreeGrafter"/>
</dbReference>
<dbReference type="MEROPS" id="S09.A73"/>
<gene>
    <name evidence="10" type="primary">Dwil\GK18702</name>
    <name evidence="10" type="ORF">Dwil_GK18702</name>
</gene>
<keyword evidence="6 7" id="KW-0720">Serine protease</keyword>
<evidence type="ECO:0000256" key="2">
    <source>
        <dbReference type="ARBA" id="ARBA00005228"/>
    </source>
</evidence>
<dbReference type="AlphaFoldDB" id="B4N7L3"/>
<dbReference type="OrthoDB" id="248387at2759"/>
<evidence type="ECO:0000256" key="6">
    <source>
        <dbReference type="ARBA" id="ARBA00022825"/>
    </source>
</evidence>
<evidence type="ECO:0000313" key="11">
    <source>
        <dbReference type="Proteomes" id="UP000007798"/>
    </source>
</evidence>
<dbReference type="InterPro" id="IPR023302">
    <property type="entry name" value="Pept_S9A_N"/>
</dbReference>
<sequence>MSGISTKDSNPTYPEARIDTIVENYHGTEIKDAYRWLENPDADETQQFVDSQNSITRPYLENCEEWKKINEKLKNLWNYRKFGCYKRYGKYYYYFSNTGLQNQSVLYQLKSLDSESKIFLDPNTLSDDGTVALTTKSFSENGCYMAYGLSENGSDWNKIRIRSVETGKDYAEVLERIKFSNVSWTKDNKGFFYAQYPHQEGNIDGSETKQNENQKLYYHRIGECQDKDTLVAEFPEEPAWRISPEVSDCGKYLILLIHVTVRDNLIYYADLDLDKDITTKLEIKPIVREFDADYHYVTNVGSKVYFCTNKNAPNYRLISIDFDAPAENNWSTVITENERDVMDWVKCVHDDKLMVCYIRDVKSILQAYELKTGKLIRQFDLDIGTIVEFSGKKKLSEIFYQFSSFLSPGLIYHYDFQKPDNPPSVILEIEFKLDGFRRADYAIEQIFYKSKDSTEIPMFIISKKRENREPRPCLLYGYGGFNYSIMPSFGITGLMFIDTFDGVLAYPNIRGGGEYGIKWHNGGRLLNKQNVFDDFQSAAAYLIDKNYTTKDRLAIQGGSNGGLLVGACINQRPDLFGAAVAQVGVMDMLRFCNFTIGHAWVSDYGNPSEKKHFENLLKYSPLHNIHIPENDKTEYPSTLILTADHDDRVSPLHSLKFAAALQEAVRNSRFQRNPILLRVYTNAGHGAGKPTSMRIQEATDILTFFLKSLNIDAVNLKK</sequence>
<dbReference type="SUPFAM" id="SSF53474">
    <property type="entry name" value="alpha/beta-Hydrolases"/>
    <property type="match status" value="1"/>
</dbReference>
<feature type="domain" description="Peptidase S9A N-terminal" evidence="9">
    <location>
        <begin position="14"/>
        <end position="421"/>
    </location>
</feature>
<dbReference type="InterPro" id="IPR051167">
    <property type="entry name" value="Prolyl_oligopep/macrocyclase"/>
</dbReference>
<dbReference type="Pfam" id="PF00326">
    <property type="entry name" value="Peptidase_S9"/>
    <property type="match status" value="1"/>
</dbReference>
<evidence type="ECO:0000313" key="10">
    <source>
        <dbReference type="EMBL" id="EDW80352.1"/>
    </source>
</evidence>
<evidence type="ECO:0000256" key="4">
    <source>
        <dbReference type="ARBA" id="ARBA00022670"/>
    </source>
</evidence>
<dbReference type="InterPro" id="IPR001375">
    <property type="entry name" value="Peptidase_S9_cat"/>
</dbReference>
<dbReference type="Gene3D" id="2.130.10.120">
    <property type="entry name" value="Prolyl oligopeptidase, N-terminal domain"/>
    <property type="match status" value="1"/>
</dbReference>
<reference evidence="10 11" key="1">
    <citation type="journal article" date="2007" name="Nature">
        <title>Evolution of genes and genomes on the Drosophila phylogeny.</title>
        <authorList>
            <consortium name="Drosophila 12 Genomes Consortium"/>
            <person name="Clark A.G."/>
            <person name="Eisen M.B."/>
            <person name="Smith D.R."/>
            <person name="Bergman C.M."/>
            <person name="Oliver B."/>
            <person name="Markow T.A."/>
            <person name="Kaufman T.C."/>
            <person name="Kellis M."/>
            <person name="Gelbart W."/>
            <person name="Iyer V.N."/>
            <person name="Pollard D.A."/>
            <person name="Sackton T.B."/>
            <person name="Larracuente A.M."/>
            <person name="Singh N.D."/>
            <person name="Abad J.P."/>
            <person name="Abt D.N."/>
            <person name="Adryan B."/>
            <person name="Aguade M."/>
            <person name="Akashi H."/>
            <person name="Anderson W.W."/>
            <person name="Aquadro C.F."/>
            <person name="Ardell D.H."/>
            <person name="Arguello R."/>
            <person name="Artieri C.G."/>
            <person name="Barbash D.A."/>
            <person name="Barker D."/>
            <person name="Barsanti P."/>
            <person name="Batterham P."/>
            <person name="Batzoglou S."/>
            <person name="Begun D."/>
            <person name="Bhutkar A."/>
            <person name="Blanco E."/>
            <person name="Bosak S.A."/>
            <person name="Bradley R.K."/>
            <person name="Brand A.D."/>
            <person name="Brent M.R."/>
            <person name="Brooks A.N."/>
            <person name="Brown R.H."/>
            <person name="Butlin R.K."/>
            <person name="Caggese C."/>
            <person name="Calvi B.R."/>
            <person name="Bernardo de Carvalho A."/>
            <person name="Caspi A."/>
            <person name="Castrezana S."/>
            <person name="Celniker S.E."/>
            <person name="Chang J.L."/>
            <person name="Chapple C."/>
            <person name="Chatterji S."/>
            <person name="Chinwalla A."/>
            <person name="Civetta A."/>
            <person name="Clifton S.W."/>
            <person name="Comeron J.M."/>
            <person name="Costello J.C."/>
            <person name="Coyne J.A."/>
            <person name="Daub J."/>
            <person name="David R.G."/>
            <person name="Delcher A.L."/>
            <person name="Delehaunty K."/>
            <person name="Do C.B."/>
            <person name="Ebling H."/>
            <person name="Edwards K."/>
            <person name="Eickbush T."/>
            <person name="Evans J.D."/>
            <person name="Filipski A."/>
            <person name="Findeiss S."/>
            <person name="Freyhult E."/>
            <person name="Fulton L."/>
            <person name="Fulton R."/>
            <person name="Garcia A.C."/>
            <person name="Gardiner A."/>
            <person name="Garfield D.A."/>
            <person name="Garvin B.E."/>
            <person name="Gibson G."/>
            <person name="Gilbert D."/>
            <person name="Gnerre S."/>
            <person name="Godfrey J."/>
            <person name="Good R."/>
            <person name="Gotea V."/>
            <person name="Gravely B."/>
            <person name="Greenberg A.J."/>
            <person name="Griffiths-Jones S."/>
            <person name="Gross S."/>
            <person name="Guigo R."/>
            <person name="Gustafson E.A."/>
            <person name="Haerty W."/>
            <person name="Hahn M.W."/>
            <person name="Halligan D.L."/>
            <person name="Halpern A.L."/>
            <person name="Halter G.M."/>
            <person name="Han M.V."/>
            <person name="Heger A."/>
            <person name="Hillier L."/>
            <person name="Hinrichs A.S."/>
            <person name="Holmes I."/>
            <person name="Hoskins R.A."/>
            <person name="Hubisz M.J."/>
            <person name="Hultmark D."/>
            <person name="Huntley M.A."/>
            <person name="Jaffe D.B."/>
            <person name="Jagadeeshan S."/>
            <person name="Jeck W.R."/>
            <person name="Johnson J."/>
            <person name="Jones C.D."/>
            <person name="Jordan W.C."/>
            <person name="Karpen G.H."/>
            <person name="Kataoka E."/>
            <person name="Keightley P.D."/>
            <person name="Kheradpour P."/>
            <person name="Kirkness E.F."/>
            <person name="Koerich L.B."/>
            <person name="Kristiansen K."/>
            <person name="Kudrna D."/>
            <person name="Kulathinal R.J."/>
            <person name="Kumar S."/>
            <person name="Kwok R."/>
            <person name="Lander E."/>
            <person name="Langley C.H."/>
            <person name="Lapoint R."/>
            <person name="Lazzaro B.P."/>
            <person name="Lee S.J."/>
            <person name="Levesque L."/>
            <person name="Li R."/>
            <person name="Lin C.F."/>
            <person name="Lin M.F."/>
            <person name="Lindblad-Toh K."/>
            <person name="Llopart A."/>
            <person name="Long M."/>
            <person name="Low L."/>
            <person name="Lozovsky E."/>
            <person name="Lu J."/>
            <person name="Luo M."/>
            <person name="Machado C.A."/>
            <person name="Makalowski W."/>
            <person name="Marzo M."/>
            <person name="Matsuda M."/>
            <person name="Matzkin L."/>
            <person name="McAllister B."/>
            <person name="McBride C.S."/>
            <person name="McKernan B."/>
            <person name="McKernan K."/>
            <person name="Mendez-Lago M."/>
            <person name="Minx P."/>
            <person name="Mollenhauer M.U."/>
            <person name="Montooth K."/>
            <person name="Mount S.M."/>
            <person name="Mu X."/>
            <person name="Myers E."/>
            <person name="Negre B."/>
            <person name="Newfeld S."/>
            <person name="Nielsen R."/>
            <person name="Noor M.A."/>
            <person name="O'Grady P."/>
            <person name="Pachter L."/>
            <person name="Papaceit M."/>
            <person name="Parisi M.J."/>
            <person name="Parisi M."/>
            <person name="Parts L."/>
            <person name="Pedersen J.S."/>
            <person name="Pesole G."/>
            <person name="Phillippy A.M."/>
            <person name="Ponting C.P."/>
            <person name="Pop M."/>
            <person name="Porcelli D."/>
            <person name="Powell J.R."/>
            <person name="Prohaska S."/>
            <person name="Pruitt K."/>
            <person name="Puig M."/>
            <person name="Quesneville H."/>
            <person name="Ram K.R."/>
            <person name="Rand D."/>
            <person name="Rasmussen M.D."/>
            <person name="Reed L.K."/>
            <person name="Reenan R."/>
            <person name="Reily A."/>
            <person name="Remington K.A."/>
            <person name="Rieger T.T."/>
            <person name="Ritchie M.G."/>
            <person name="Robin C."/>
            <person name="Rogers Y.H."/>
            <person name="Rohde C."/>
            <person name="Rozas J."/>
            <person name="Rubenfield M.J."/>
            <person name="Ruiz A."/>
            <person name="Russo S."/>
            <person name="Salzberg S.L."/>
            <person name="Sanchez-Gracia A."/>
            <person name="Saranga D.J."/>
            <person name="Sato H."/>
            <person name="Schaeffer S.W."/>
            <person name="Schatz M.C."/>
            <person name="Schlenke T."/>
            <person name="Schwartz R."/>
            <person name="Segarra C."/>
            <person name="Singh R.S."/>
            <person name="Sirot L."/>
            <person name="Sirota M."/>
            <person name="Sisneros N.B."/>
            <person name="Smith C.D."/>
            <person name="Smith T.F."/>
            <person name="Spieth J."/>
            <person name="Stage D.E."/>
            <person name="Stark A."/>
            <person name="Stephan W."/>
            <person name="Strausberg R.L."/>
            <person name="Strempel S."/>
            <person name="Sturgill D."/>
            <person name="Sutton G."/>
            <person name="Sutton G.G."/>
            <person name="Tao W."/>
            <person name="Teichmann S."/>
            <person name="Tobari Y.N."/>
            <person name="Tomimura Y."/>
            <person name="Tsolas J.M."/>
            <person name="Valente V.L."/>
            <person name="Venter E."/>
            <person name="Venter J.C."/>
            <person name="Vicario S."/>
            <person name="Vieira F.G."/>
            <person name="Vilella A.J."/>
            <person name="Villasante A."/>
            <person name="Walenz B."/>
            <person name="Wang J."/>
            <person name="Wasserman M."/>
            <person name="Watts T."/>
            <person name="Wilson D."/>
            <person name="Wilson R.K."/>
            <person name="Wing R.A."/>
            <person name="Wolfner M.F."/>
            <person name="Wong A."/>
            <person name="Wong G.K."/>
            <person name="Wu C.I."/>
            <person name="Wu G."/>
            <person name="Yamamoto D."/>
            <person name="Yang H.P."/>
            <person name="Yang S.P."/>
            <person name="Yorke J.A."/>
            <person name="Yoshida K."/>
            <person name="Zdobnov E."/>
            <person name="Zhang P."/>
            <person name="Zhang Y."/>
            <person name="Zimin A.V."/>
            <person name="Baldwin J."/>
            <person name="Abdouelleil A."/>
            <person name="Abdulkadir J."/>
            <person name="Abebe A."/>
            <person name="Abera B."/>
            <person name="Abreu J."/>
            <person name="Acer S.C."/>
            <person name="Aftuck L."/>
            <person name="Alexander A."/>
            <person name="An P."/>
            <person name="Anderson E."/>
            <person name="Anderson S."/>
            <person name="Arachi H."/>
            <person name="Azer M."/>
            <person name="Bachantsang P."/>
            <person name="Barry A."/>
            <person name="Bayul T."/>
            <person name="Berlin A."/>
            <person name="Bessette D."/>
            <person name="Bloom T."/>
            <person name="Blye J."/>
            <person name="Boguslavskiy L."/>
            <person name="Bonnet C."/>
            <person name="Boukhgalter B."/>
            <person name="Bourzgui I."/>
            <person name="Brown A."/>
            <person name="Cahill P."/>
            <person name="Channer S."/>
            <person name="Cheshatsang Y."/>
            <person name="Chuda L."/>
            <person name="Citroen M."/>
            <person name="Collymore A."/>
            <person name="Cooke P."/>
            <person name="Costello M."/>
            <person name="D'Aco K."/>
            <person name="Daza R."/>
            <person name="De Haan G."/>
            <person name="DeGray S."/>
            <person name="DeMaso C."/>
            <person name="Dhargay N."/>
            <person name="Dooley K."/>
            <person name="Dooley E."/>
            <person name="Doricent M."/>
            <person name="Dorje P."/>
            <person name="Dorjee K."/>
            <person name="Dupes A."/>
            <person name="Elong R."/>
            <person name="Falk J."/>
            <person name="Farina A."/>
            <person name="Faro S."/>
            <person name="Ferguson D."/>
            <person name="Fisher S."/>
            <person name="Foley C.D."/>
            <person name="Franke A."/>
            <person name="Friedrich D."/>
            <person name="Gadbois L."/>
            <person name="Gearin G."/>
            <person name="Gearin C.R."/>
            <person name="Giannoukos G."/>
            <person name="Goode T."/>
            <person name="Graham J."/>
            <person name="Grandbois E."/>
            <person name="Grewal S."/>
            <person name="Gyaltsen K."/>
            <person name="Hafez N."/>
            <person name="Hagos B."/>
            <person name="Hall J."/>
            <person name="Henson C."/>
            <person name="Hollinger A."/>
            <person name="Honan T."/>
            <person name="Huard M.D."/>
            <person name="Hughes L."/>
            <person name="Hurhula B."/>
            <person name="Husby M.E."/>
            <person name="Kamat A."/>
            <person name="Kanga B."/>
            <person name="Kashin S."/>
            <person name="Khazanovich D."/>
            <person name="Kisner P."/>
            <person name="Lance K."/>
            <person name="Lara M."/>
            <person name="Lee W."/>
            <person name="Lennon N."/>
            <person name="Letendre F."/>
            <person name="LeVine R."/>
            <person name="Lipovsky A."/>
            <person name="Liu X."/>
            <person name="Liu J."/>
            <person name="Liu S."/>
            <person name="Lokyitsang T."/>
            <person name="Lokyitsang Y."/>
            <person name="Lubonja R."/>
            <person name="Lui A."/>
            <person name="MacDonald P."/>
            <person name="Magnisalis V."/>
            <person name="Maru K."/>
            <person name="Matthews C."/>
            <person name="McCusker W."/>
            <person name="McDonough S."/>
            <person name="Mehta T."/>
            <person name="Meldrim J."/>
            <person name="Meneus L."/>
            <person name="Mihai O."/>
            <person name="Mihalev A."/>
            <person name="Mihova T."/>
            <person name="Mittelman R."/>
            <person name="Mlenga V."/>
            <person name="Montmayeur A."/>
            <person name="Mulrain L."/>
            <person name="Navidi A."/>
            <person name="Naylor J."/>
            <person name="Negash T."/>
            <person name="Nguyen T."/>
            <person name="Nguyen N."/>
            <person name="Nicol R."/>
            <person name="Norbu C."/>
            <person name="Norbu N."/>
            <person name="Novod N."/>
            <person name="O'Neill B."/>
            <person name="Osman S."/>
            <person name="Markiewicz E."/>
            <person name="Oyono O.L."/>
            <person name="Patti C."/>
            <person name="Phunkhang P."/>
            <person name="Pierre F."/>
            <person name="Priest M."/>
            <person name="Raghuraman S."/>
            <person name="Rege F."/>
            <person name="Reyes R."/>
            <person name="Rise C."/>
            <person name="Rogov P."/>
            <person name="Ross K."/>
            <person name="Ryan E."/>
            <person name="Settipalli S."/>
            <person name="Shea T."/>
            <person name="Sherpa N."/>
            <person name="Shi L."/>
            <person name="Shih D."/>
            <person name="Sparrow T."/>
            <person name="Spaulding J."/>
            <person name="Stalker J."/>
            <person name="Stange-Thomann N."/>
            <person name="Stavropoulos S."/>
            <person name="Stone C."/>
            <person name="Strader C."/>
            <person name="Tesfaye S."/>
            <person name="Thomson T."/>
            <person name="Thoulutsang Y."/>
            <person name="Thoulutsang D."/>
            <person name="Topham K."/>
            <person name="Topping I."/>
            <person name="Tsamla T."/>
            <person name="Vassiliev H."/>
            <person name="Vo A."/>
            <person name="Wangchuk T."/>
            <person name="Wangdi T."/>
            <person name="Weiand M."/>
            <person name="Wilkinson J."/>
            <person name="Wilson A."/>
            <person name="Yadav S."/>
            <person name="Young G."/>
            <person name="Yu Q."/>
            <person name="Zembek L."/>
            <person name="Zhong D."/>
            <person name="Zimmer A."/>
            <person name="Zwirko Z."/>
            <person name="Jaffe D.B."/>
            <person name="Alvarez P."/>
            <person name="Brockman W."/>
            <person name="Butler J."/>
            <person name="Chin C."/>
            <person name="Gnerre S."/>
            <person name="Grabherr M."/>
            <person name="Kleber M."/>
            <person name="Mauceli E."/>
            <person name="MacCallum I."/>
        </authorList>
    </citation>
    <scope>NUCLEOTIDE SEQUENCE [LARGE SCALE GENOMIC DNA]</scope>
    <source>
        <strain evidence="11">Tucson 14030-0811.24</strain>
    </source>
</reference>
<evidence type="ECO:0000259" key="8">
    <source>
        <dbReference type="Pfam" id="PF00326"/>
    </source>
</evidence>
<dbReference type="InterPro" id="IPR002470">
    <property type="entry name" value="Peptidase_S9A"/>
</dbReference>
<keyword evidence="4 7" id="KW-0645">Protease</keyword>
<dbReference type="Proteomes" id="UP000007798">
    <property type="component" value="Unassembled WGS sequence"/>
</dbReference>
<evidence type="ECO:0000256" key="7">
    <source>
        <dbReference type="RuleBase" id="RU368024"/>
    </source>
</evidence>
<dbReference type="eggNOG" id="KOG2237">
    <property type="taxonomic scope" value="Eukaryota"/>
</dbReference>
<dbReference type="EMBL" id="CH964214">
    <property type="protein sequence ID" value="EDW80352.1"/>
    <property type="molecule type" value="Genomic_DNA"/>
</dbReference>
<dbReference type="PROSITE" id="PS00708">
    <property type="entry name" value="PRO_ENDOPEP_SER"/>
    <property type="match status" value="1"/>
</dbReference>
<evidence type="ECO:0000259" key="9">
    <source>
        <dbReference type="Pfam" id="PF02897"/>
    </source>
</evidence>
<dbReference type="STRING" id="7260.B4N7L3"/>
<dbReference type="InterPro" id="IPR029058">
    <property type="entry name" value="AB_hydrolase_fold"/>
</dbReference>
<dbReference type="InterPro" id="IPR002471">
    <property type="entry name" value="Pept_S9_AS"/>
</dbReference>
<feature type="domain" description="Peptidase S9 prolyl oligopeptidase catalytic" evidence="8">
    <location>
        <begin position="500"/>
        <end position="710"/>
    </location>
</feature>
<dbReference type="Gene3D" id="3.40.50.1820">
    <property type="entry name" value="alpha/beta hydrolase"/>
    <property type="match status" value="1"/>
</dbReference>
<comment type="catalytic activity">
    <reaction evidence="1">
        <text>Hydrolysis of Pro-|-Xaa &gt;&gt; Ala-|-Xaa in oligopeptides.</text>
        <dbReference type="EC" id="3.4.21.26"/>
    </reaction>
</comment>
<dbReference type="InParanoid" id="B4N7L3"/>
<dbReference type="GO" id="GO:0004252">
    <property type="term" value="F:serine-type endopeptidase activity"/>
    <property type="evidence" value="ECO:0007669"/>
    <property type="project" value="UniProtKB-UniRule"/>
</dbReference>
<dbReference type="SUPFAM" id="SSF50993">
    <property type="entry name" value="Peptidase/esterase 'gauge' domain"/>
    <property type="match status" value="1"/>
</dbReference>
<dbReference type="FunFam" id="3.40.50.1820:FF:000005">
    <property type="entry name" value="Prolyl endopeptidase"/>
    <property type="match status" value="1"/>
</dbReference>
<keyword evidence="5 7" id="KW-0378">Hydrolase</keyword>
<dbReference type="SMR" id="B4N7L3"/>